<accession>A0A6J5KPD9</accession>
<dbReference type="EMBL" id="LR796157">
    <property type="protein sequence ID" value="CAB4122069.1"/>
    <property type="molecule type" value="Genomic_DNA"/>
</dbReference>
<gene>
    <name evidence="1" type="ORF">UFOVP27_48</name>
</gene>
<sequence>MTYTPRPGDFGVVKTSGIIGKLIRIGTASRWNHAFIHVGDGVIVEANPTGVAISPANKYPNIAWNQHDTLTKAQRDSIVDLALKEVGKPYAFIDIAALFFRIIGLRFIRPNVFWKRLALQNGWFCSELVSHCYREVGLTLINKKDDLVTPGDLAERLVYQ</sequence>
<evidence type="ECO:0008006" key="2">
    <source>
        <dbReference type="Google" id="ProtNLM"/>
    </source>
</evidence>
<dbReference type="GO" id="GO:0001897">
    <property type="term" value="P:symbiont-mediated cytolysis of host cell"/>
    <property type="evidence" value="ECO:0007669"/>
    <property type="project" value="UniProtKB-ARBA"/>
</dbReference>
<dbReference type="InterPro" id="IPR038765">
    <property type="entry name" value="Papain-like_cys_pep_sf"/>
</dbReference>
<dbReference type="SUPFAM" id="SSF54001">
    <property type="entry name" value="Cysteine proteinases"/>
    <property type="match status" value="1"/>
</dbReference>
<evidence type="ECO:0000313" key="1">
    <source>
        <dbReference type="EMBL" id="CAB4122069.1"/>
    </source>
</evidence>
<name>A0A6J5KPD9_9CAUD</name>
<protein>
    <recommendedName>
        <fullName evidence="2">Permuted papain-like amidase enzyme, YaeF/YiiX, C92 family</fullName>
    </recommendedName>
</protein>
<reference evidence="1" key="1">
    <citation type="submission" date="2020-04" db="EMBL/GenBank/DDBJ databases">
        <authorList>
            <person name="Chiriac C."/>
            <person name="Salcher M."/>
            <person name="Ghai R."/>
            <person name="Kavagutti S V."/>
        </authorList>
    </citation>
    <scope>NUCLEOTIDE SEQUENCE</scope>
</reference>
<proteinExistence type="predicted"/>
<dbReference type="Gene3D" id="3.90.1720.10">
    <property type="entry name" value="endopeptidase domain like (from Nostoc punctiforme)"/>
    <property type="match status" value="1"/>
</dbReference>
<organism evidence="1">
    <name type="scientific">uncultured Caudovirales phage</name>
    <dbReference type="NCBI Taxonomy" id="2100421"/>
    <lineage>
        <taxon>Viruses</taxon>
        <taxon>Duplodnaviria</taxon>
        <taxon>Heunggongvirae</taxon>
        <taxon>Uroviricota</taxon>
        <taxon>Caudoviricetes</taxon>
        <taxon>Peduoviridae</taxon>
        <taxon>Maltschvirus</taxon>
        <taxon>Maltschvirus maltsch</taxon>
    </lineage>
</organism>